<dbReference type="AlphaFoldDB" id="A0A1G2UZ01"/>
<dbReference type="Proteomes" id="UP000177697">
    <property type="component" value="Unassembled WGS sequence"/>
</dbReference>
<organism evidence="1 2">
    <name type="scientific">Candidatus Zambryskibacteria bacterium RIFOXYC1_FULL_39_10</name>
    <dbReference type="NCBI Taxonomy" id="1802779"/>
    <lineage>
        <taxon>Bacteria</taxon>
        <taxon>Candidatus Zambryskiibacteriota</taxon>
    </lineage>
</organism>
<comment type="caution">
    <text evidence="1">The sequence shown here is derived from an EMBL/GenBank/DDBJ whole genome shotgun (WGS) entry which is preliminary data.</text>
</comment>
<accession>A0A1G2UZ01</accession>
<evidence type="ECO:0000313" key="2">
    <source>
        <dbReference type="Proteomes" id="UP000177697"/>
    </source>
</evidence>
<reference evidence="1 2" key="1">
    <citation type="journal article" date="2016" name="Nat. Commun.">
        <title>Thousands of microbial genomes shed light on interconnected biogeochemical processes in an aquifer system.</title>
        <authorList>
            <person name="Anantharaman K."/>
            <person name="Brown C.T."/>
            <person name="Hug L.A."/>
            <person name="Sharon I."/>
            <person name="Castelle C.J."/>
            <person name="Probst A.J."/>
            <person name="Thomas B.C."/>
            <person name="Singh A."/>
            <person name="Wilkins M.J."/>
            <person name="Karaoz U."/>
            <person name="Brodie E.L."/>
            <person name="Williams K.H."/>
            <person name="Hubbard S.S."/>
            <person name="Banfield J.F."/>
        </authorList>
    </citation>
    <scope>NUCLEOTIDE SEQUENCE [LARGE SCALE GENOMIC DNA]</scope>
</reference>
<sequence length="111" mass="12596">MTINVKVLIFFWKGTQLAKIKIISVPKGAGTRAIQESWLGVVMQVATPEEIKKHPPLNRAQIVPMCEGYMVSRITAVEALKKAEKTAAAKFWDDSQWGRYIVFQRDNCRAF</sequence>
<dbReference type="EMBL" id="MHWW01000018">
    <property type="protein sequence ID" value="OHB14601.1"/>
    <property type="molecule type" value="Genomic_DNA"/>
</dbReference>
<name>A0A1G2UZ01_9BACT</name>
<protein>
    <submittedName>
        <fullName evidence="1">Uncharacterized protein</fullName>
    </submittedName>
</protein>
<proteinExistence type="predicted"/>
<gene>
    <name evidence="1" type="ORF">A2431_04085</name>
</gene>
<evidence type="ECO:0000313" key="1">
    <source>
        <dbReference type="EMBL" id="OHB14601.1"/>
    </source>
</evidence>